<accession>A0AAW8R2K1</accession>
<dbReference type="AlphaFoldDB" id="A0AAW8R2K1"/>
<dbReference type="Pfam" id="PF20243">
    <property type="entry name" value="MbnP"/>
    <property type="match status" value="1"/>
</dbReference>
<reference evidence="2 3" key="1">
    <citation type="submission" date="2023-09" db="EMBL/GenBank/DDBJ databases">
        <authorList>
            <person name="Rey-Velasco X."/>
        </authorList>
    </citation>
    <scope>NUCLEOTIDE SEQUENCE [LARGE SCALE GENOMIC DNA]</scope>
    <source>
        <strain evidence="2 3">W409</strain>
    </source>
</reference>
<dbReference type="Proteomes" id="UP001249020">
    <property type="component" value="Unassembled WGS sequence"/>
</dbReference>
<organism evidence="2 3">
    <name type="scientific">Brumicola blandensis</name>
    <dbReference type="NCBI Taxonomy" id="3075611"/>
    <lineage>
        <taxon>Bacteria</taxon>
        <taxon>Pseudomonadati</taxon>
        <taxon>Pseudomonadota</taxon>
        <taxon>Gammaproteobacteria</taxon>
        <taxon>Alteromonadales</taxon>
        <taxon>Alteromonadaceae</taxon>
        <taxon>Brumicola</taxon>
    </lineage>
</organism>
<dbReference type="EMBL" id="JAVRIE010000003">
    <property type="protein sequence ID" value="MDT0582659.1"/>
    <property type="molecule type" value="Genomic_DNA"/>
</dbReference>
<proteinExistence type="predicted"/>
<sequence length="308" mass="34877">MSVPFIVFSALHSILFLTCQRWHKKRYVPYAGGTSRSLWLCFLLLGLSACSPTKNEPTNQYIKFVPSFADQSLACNTRISIDDKLWSINELAFFISQLRITDEHTSYPLTLVDNAWQSQNVALIRQSPDCAENRTNLQVSFSVEDSIDLFLASNESLELRFSLGVPFEINHQNPVTQSSPLNDSSMFWAWRNGYKFIRWDMQNEMSEAWSFHLGSVGCESAAMVRAPDQECKFPNRIEVSLPLKLNSLQNNEVVINMDLSLVLGDLMPSQSTTCMFSSIDDPSCQKLLNNSGNNKVFSVVPREMTEGE</sequence>
<dbReference type="RefSeq" id="WP_311361441.1">
    <property type="nucleotide sequence ID" value="NZ_JAVRIE010000003.1"/>
</dbReference>
<name>A0AAW8R2K1_9ALTE</name>
<dbReference type="InterPro" id="IPR023977">
    <property type="entry name" value="MbnP-like"/>
</dbReference>
<feature type="domain" description="Copper-binding protein MbnP-like" evidence="1">
    <location>
        <begin position="61"/>
        <end position="275"/>
    </location>
</feature>
<protein>
    <submittedName>
        <fullName evidence="2">Metallo-mystery pair system four-Cys motif protein</fullName>
    </submittedName>
</protein>
<keyword evidence="3" id="KW-1185">Reference proteome</keyword>
<gene>
    <name evidence="2" type="ORF">RM544_08905</name>
</gene>
<evidence type="ECO:0000259" key="1">
    <source>
        <dbReference type="Pfam" id="PF20243"/>
    </source>
</evidence>
<evidence type="ECO:0000313" key="3">
    <source>
        <dbReference type="Proteomes" id="UP001249020"/>
    </source>
</evidence>
<dbReference type="NCBIfam" id="TIGR04052">
    <property type="entry name" value="MbnP_like_WxW"/>
    <property type="match status" value="1"/>
</dbReference>
<comment type="caution">
    <text evidence="2">The sequence shown here is derived from an EMBL/GenBank/DDBJ whole genome shotgun (WGS) entry which is preliminary data.</text>
</comment>
<evidence type="ECO:0000313" key="2">
    <source>
        <dbReference type="EMBL" id="MDT0582659.1"/>
    </source>
</evidence>
<dbReference type="InterPro" id="IPR046863">
    <property type="entry name" value="MbnP-like_dom"/>
</dbReference>